<dbReference type="AlphaFoldDB" id="A0A5B8VUM5"/>
<dbReference type="PANTHER" id="PTHR43212:SF3">
    <property type="entry name" value="QUERCETIN 2,3-DIOXYGENASE"/>
    <property type="match status" value="1"/>
</dbReference>
<dbReference type="OrthoDB" id="321327at2"/>
<sequence length="233" mass="26230">MEKTSPGQIHLADQRVITENNTFRRCSTFNYDGHFNEHRKAFGPLRVFNDEILAAGKSITIQVQHACYFVAVPVTGALLVEDAEGKSTVVDVGEVYINYANSGDVLTLNNPYPNHWVNFLQLQIDADTEVFPFFKQTFSFDFEGRQNELISIIPTLFRLPFNLHIGRFDGRADALYRLKAPGSLFYAFVIAGAFELQGRLMHERDGLALWGVEEADMEALSNSAVMLVLEMEG</sequence>
<organism evidence="2 3">
    <name type="scientific">Mucilaginibacter ginsenosidivorax</name>
    <dbReference type="NCBI Taxonomy" id="862126"/>
    <lineage>
        <taxon>Bacteria</taxon>
        <taxon>Pseudomonadati</taxon>
        <taxon>Bacteroidota</taxon>
        <taxon>Sphingobacteriia</taxon>
        <taxon>Sphingobacteriales</taxon>
        <taxon>Sphingobacteriaceae</taxon>
        <taxon>Mucilaginibacter</taxon>
    </lineage>
</organism>
<dbReference type="InterPro" id="IPR012093">
    <property type="entry name" value="Pirin"/>
</dbReference>
<dbReference type="SUPFAM" id="SSF51182">
    <property type="entry name" value="RmlC-like cupins"/>
    <property type="match status" value="1"/>
</dbReference>
<dbReference type="InterPro" id="IPR014710">
    <property type="entry name" value="RmlC-like_jellyroll"/>
</dbReference>
<evidence type="ECO:0000313" key="2">
    <source>
        <dbReference type="EMBL" id="QEC75149.1"/>
    </source>
</evidence>
<evidence type="ECO:0000259" key="1">
    <source>
        <dbReference type="Pfam" id="PF17954"/>
    </source>
</evidence>
<dbReference type="InterPro" id="IPR041602">
    <property type="entry name" value="Quercetinase_C"/>
</dbReference>
<keyword evidence="3" id="KW-1185">Reference proteome</keyword>
<feature type="domain" description="Quercetin 2,3-dioxygenase C-terminal cupin" evidence="1">
    <location>
        <begin position="162"/>
        <end position="227"/>
    </location>
</feature>
<dbReference type="InterPro" id="IPR011051">
    <property type="entry name" value="RmlC_Cupin_sf"/>
</dbReference>
<proteinExistence type="predicted"/>
<dbReference type="RefSeq" id="WP_147052304.1">
    <property type="nucleotide sequence ID" value="NZ_CP042437.1"/>
</dbReference>
<protein>
    <recommendedName>
        <fullName evidence="1">Quercetin 2,3-dioxygenase C-terminal cupin domain-containing protein</fullName>
    </recommendedName>
</protein>
<accession>A0A5B8VUM5</accession>
<reference evidence="2 3" key="1">
    <citation type="journal article" date="2013" name="J. Microbiol.">
        <title>Mucilaginibacter ginsenosidivorax sp. nov., with ginsenoside converting activity isolated from sediment.</title>
        <authorList>
            <person name="Kim J.K."/>
            <person name="Choi T.E."/>
            <person name="Liu Q.M."/>
            <person name="Park H.Y."/>
            <person name="Yi T.H."/>
            <person name="Yoon M.H."/>
            <person name="Kim S.C."/>
            <person name="Im W.T."/>
        </authorList>
    </citation>
    <scope>NUCLEOTIDE SEQUENCE [LARGE SCALE GENOMIC DNA]</scope>
    <source>
        <strain evidence="2 3">KHI28</strain>
    </source>
</reference>
<dbReference type="EMBL" id="CP042437">
    <property type="protein sequence ID" value="QEC75149.1"/>
    <property type="molecule type" value="Genomic_DNA"/>
</dbReference>
<dbReference type="KEGG" id="mgk:FSB76_04010"/>
<name>A0A5B8VUM5_9SPHI</name>
<gene>
    <name evidence="2" type="ORF">FSB76_04010</name>
</gene>
<dbReference type="Gene3D" id="2.60.120.10">
    <property type="entry name" value="Jelly Rolls"/>
    <property type="match status" value="2"/>
</dbReference>
<dbReference type="Proteomes" id="UP000321362">
    <property type="component" value="Chromosome"/>
</dbReference>
<dbReference type="Pfam" id="PF17954">
    <property type="entry name" value="Pirin_C_2"/>
    <property type="match status" value="1"/>
</dbReference>
<evidence type="ECO:0000313" key="3">
    <source>
        <dbReference type="Proteomes" id="UP000321362"/>
    </source>
</evidence>
<dbReference type="PANTHER" id="PTHR43212">
    <property type="entry name" value="QUERCETIN 2,3-DIOXYGENASE"/>
    <property type="match status" value="1"/>
</dbReference>